<keyword evidence="2 4" id="KW-0479">Metal-binding</keyword>
<evidence type="ECO:0000256" key="3">
    <source>
        <dbReference type="ARBA" id="ARBA00023004"/>
    </source>
</evidence>
<dbReference type="SUPFAM" id="SSF46626">
    <property type="entry name" value="Cytochrome c"/>
    <property type="match status" value="1"/>
</dbReference>
<evidence type="ECO:0000256" key="1">
    <source>
        <dbReference type="ARBA" id="ARBA00022617"/>
    </source>
</evidence>
<sequence>MARRLMIMLLILGLPLGARAEDRLLRLYAPEALAATGVLDYILPRFSLKTQVKVQRVADPEAADMVLGDAGRALFEGAGQVWHMALATDDADAARFADWLTSDVGQRTALAYAPDGVALFSEASKAEAEPVEVSFDGDARLGHEVSRAKCRRCHAVDEASRMSTIGSTPSFGILRSLPDWNERFAAFYLLNPHPAFMIIDGVTEPFSDQRPPPIVPIEMSLDEVEALLAYVSAMQAKDLGAPIQHQ</sequence>
<dbReference type="EMBL" id="FNYY01000016">
    <property type="protein sequence ID" value="SEJ98607.1"/>
    <property type="molecule type" value="Genomic_DNA"/>
</dbReference>
<dbReference type="AlphaFoldDB" id="A0A975WD61"/>
<dbReference type="PROSITE" id="PS51007">
    <property type="entry name" value="CYTC"/>
    <property type="match status" value="1"/>
</dbReference>
<evidence type="ECO:0000256" key="4">
    <source>
        <dbReference type="PROSITE-ProRule" id="PRU00433"/>
    </source>
</evidence>
<accession>A0A975WD61</accession>
<keyword evidence="7" id="KW-1185">Reference proteome</keyword>
<dbReference type="InterPro" id="IPR036909">
    <property type="entry name" value="Cyt_c-like_dom_sf"/>
</dbReference>
<evidence type="ECO:0000313" key="7">
    <source>
        <dbReference type="Proteomes" id="UP000182932"/>
    </source>
</evidence>
<keyword evidence="3 4" id="KW-0408">Iron</keyword>
<evidence type="ECO:0000259" key="5">
    <source>
        <dbReference type="PROSITE" id="PS51007"/>
    </source>
</evidence>
<dbReference type="RefSeq" id="WP_048535598.1">
    <property type="nucleotide sequence ID" value="NZ_CP167097.1"/>
</dbReference>
<keyword evidence="1 4" id="KW-0349">Heme</keyword>
<evidence type="ECO:0000313" key="6">
    <source>
        <dbReference type="EMBL" id="SEJ98607.1"/>
    </source>
</evidence>
<evidence type="ECO:0000256" key="2">
    <source>
        <dbReference type="ARBA" id="ARBA00022723"/>
    </source>
</evidence>
<dbReference type="GO" id="GO:0020037">
    <property type="term" value="F:heme binding"/>
    <property type="evidence" value="ECO:0007669"/>
    <property type="project" value="InterPro"/>
</dbReference>
<proteinExistence type="predicted"/>
<dbReference type="GO" id="GO:0009055">
    <property type="term" value="F:electron transfer activity"/>
    <property type="evidence" value="ECO:0007669"/>
    <property type="project" value="InterPro"/>
</dbReference>
<dbReference type="InterPro" id="IPR009056">
    <property type="entry name" value="Cyt_c-like_dom"/>
</dbReference>
<dbReference type="Proteomes" id="UP000182932">
    <property type="component" value="Unassembled WGS sequence"/>
</dbReference>
<dbReference type="GeneID" id="80820004"/>
<dbReference type="GO" id="GO:0046872">
    <property type="term" value="F:metal ion binding"/>
    <property type="evidence" value="ECO:0007669"/>
    <property type="project" value="UniProtKB-KW"/>
</dbReference>
<gene>
    <name evidence="6" type="ORF">SAMN04487940_11677</name>
</gene>
<protein>
    <recommendedName>
        <fullName evidence="5">Cytochrome c domain-containing protein</fullName>
    </recommendedName>
</protein>
<reference evidence="6 7" key="1">
    <citation type="submission" date="2016-10" db="EMBL/GenBank/DDBJ databases">
        <authorList>
            <person name="Varghese N."/>
            <person name="Submissions S."/>
        </authorList>
    </citation>
    <scope>NUCLEOTIDE SEQUENCE [LARGE SCALE GENOMIC DNA]</scope>
    <source>
        <strain evidence="6 7">FF3</strain>
    </source>
</reference>
<name>A0A975WD61_9RHOB</name>
<organism evidence="6 7">
    <name type="scientific">Marinovum algicola</name>
    <dbReference type="NCBI Taxonomy" id="42444"/>
    <lineage>
        <taxon>Bacteria</taxon>
        <taxon>Pseudomonadati</taxon>
        <taxon>Pseudomonadota</taxon>
        <taxon>Alphaproteobacteria</taxon>
        <taxon>Rhodobacterales</taxon>
        <taxon>Roseobacteraceae</taxon>
        <taxon>Marinovum</taxon>
    </lineage>
</organism>
<comment type="caution">
    <text evidence="6">The sequence shown here is derived from an EMBL/GenBank/DDBJ whole genome shotgun (WGS) entry which is preliminary data.</text>
</comment>
<feature type="domain" description="Cytochrome c" evidence="5">
    <location>
        <begin position="137"/>
        <end position="235"/>
    </location>
</feature>